<accession>A0LL22</accession>
<organism evidence="3 4">
    <name type="scientific">Syntrophobacter fumaroxidans (strain DSM 10017 / MPOB)</name>
    <dbReference type="NCBI Taxonomy" id="335543"/>
    <lineage>
        <taxon>Bacteria</taxon>
        <taxon>Pseudomonadati</taxon>
        <taxon>Thermodesulfobacteriota</taxon>
        <taxon>Syntrophobacteria</taxon>
        <taxon>Syntrophobacterales</taxon>
        <taxon>Syntrophobacteraceae</taxon>
        <taxon>Syntrophobacter</taxon>
    </lineage>
</organism>
<dbReference type="HOGENOM" id="CLU_1991566_0_0_7"/>
<evidence type="ECO:0000313" key="3">
    <source>
        <dbReference type="EMBL" id="ABK18124.1"/>
    </source>
</evidence>
<feature type="compositionally biased region" description="Polar residues" evidence="1">
    <location>
        <begin position="72"/>
        <end position="87"/>
    </location>
</feature>
<dbReference type="AlphaFoldDB" id="A0LL22"/>
<sequence length="125" mass="12991" precursor="true">MNTIKEVRESMARLWKFCLLVLVLQLATGCASSGKQPGSAALKESTTGSQPAGAVSKEPTTGSQPAGVVSRESVTPASSQGTPTASIDNPVFKFGKEANGEEIVHTFIVRNTGGGVLEIKRVSTD</sequence>
<name>A0LL22_SYNFM</name>
<proteinExistence type="predicted"/>
<feature type="region of interest" description="Disordered" evidence="1">
    <location>
        <begin position="31"/>
        <end position="90"/>
    </location>
</feature>
<feature type="chain" id="PRO_5002627309" description="DUF1573 domain-containing protein" evidence="2">
    <location>
        <begin position="34"/>
        <end position="125"/>
    </location>
</feature>
<dbReference type="PROSITE" id="PS51257">
    <property type="entry name" value="PROKAR_LIPOPROTEIN"/>
    <property type="match status" value="1"/>
</dbReference>
<evidence type="ECO:0000313" key="4">
    <source>
        <dbReference type="Proteomes" id="UP000001784"/>
    </source>
</evidence>
<gene>
    <name evidence="3" type="ordered locus">Sfum_2444</name>
</gene>
<evidence type="ECO:0000256" key="2">
    <source>
        <dbReference type="SAM" id="SignalP"/>
    </source>
</evidence>
<keyword evidence="2" id="KW-0732">Signal</keyword>
<dbReference type="EMBL" id="CP000478">
    <property type="protein sequence ID" value="ABK18124.1"/>
    <property type="molecule type" value="Genomic_DNA"/>
</dbReference>
<evidence type="ECO:0000256" key="1">
    <source>
        <dbReference type="SAM" id="MobiDB-lite"/>
    </source>
</evidence>
<feature type="signal peptide" evidence="2">
    <location>
        <begin position="1"/>
        <end position="33"/>
    </location>
</feature>
<protein>
    <recommendedName>
        <fullName evidence="5">DUF1573 domain-containing protein</fullName>
    </recommendedName>
</protein>
<evidence type="ECO:0008006" key="5">
    <source>
        <dbReference type="Google" id="ProtNLM"/>
    </source>
</evidence>
<dbReference type="Proteomes" id="UP000001784">
    <property type="component" value="Chromosome"/>
</dbReference>
<keyword evidence="4" id="KW-1185">Reference proteome</keyword>
<dbReference type="InParanoid" id="A0LL22"/>
<reference evidence="3 4" key="1">
    <citation type="submission" date="2006-10" db="EMBL/GenBank/DDBJ databases">
        <title>Complete sequence of Syntrophobacter fumaroxidans MPOB.</title>
        <authorList>
            <consortium name="US DOE Joint Genome Institute"/>
            <person name="Copeland A."/>
            <person name="Lucas S."/>
            <person name="Lapidus A."/>
            <person name="Barry K."/>
            <person name="Detter J.C."/>
            <person name="Glavina del Rio T."/>
            <person name="Hammon N."/>
            <person name="Israni S."/>
            <person name="Pitluck S."/>
            <person name="Goltsman E.G."/>
            <person name="Martinez M."/>
            <person name="Schmutz J."/>
            <person name="Larimer F."/>
            <person name="Land M."/>
            <person name="Hauser L."/>
            <person name="Kyrpides N."/>
            <person name="Kim E."/>
            <person name="Boone D.R."/>
            <person name="Brockman F."/>
            <person name="Culley D."/>
            <person name="Ferry J."/>
            <person name="Gunsalus R."/>
            <person name="McInerney M.J."/>
            <person name="Morrison M."/>
            <person name="Plugge C."/>
            <person name="Rohlin L."/>
            <person name="Scholten J."/>
            <person name="Sieber J."/>
            <person name="Stams A.J.M."/>
            <person name="Worm P."/>
            <person name="Henstra A.M."/>
            <person name="Richardson P."/>
        </authorList>
    </citation>
    <scope>NUCLEOTIDE SEQUENCE [LARGE SCALE GENOMIC DNA]</scope>
    <source>
        <strain evidence="4">DSM 10017 / MPOB</strain>
    </source>
</reference>
<dbReference type="KEGG" id="sfu:Sfum_2444"/>